<proteinExistence type="predicted"/>
<dbReference type="RefSeq" id="WP_244152625.1">
    <property type="nucleotide sequence ID" value="NZ_BOSA01000005.1"/>
</dbReference>
<evidence type="ECO:0000313" key="2">
    <source>
        <dbReference type="EMBL" id="MBP1893456.1"/>
    </source>
</evidence>
<dbReference type="GeneID" id="95408062"/>
<reference evidence="2 3" key="1">
    <citation type="submission" date="2021-03" db="EMBL/GenBank/DDBJ databases">
        <title>Genomic Encyclopedia of Type Strains, Phase IV (KMG-IV): sequencing the most valuable type-strain genomes for metagenomic binning, comparative biology and taxonomic classification.</title>
        <authorList>
            <person name="Goeker M."/>
        </authorList>
    </citation>
    <scope>NUCLEOTIDE SEQUENCE [LARGE SCALE GENOMIC DNA]</scope>
    <source>
        <strain evidence="2 3">DSM 15596</strain>
    </source>
</reference>
<evidence type="ECO:0008006" key="4">
    <source>
        <dbReference type="Google" id="ProtNLM"/>
    </source>
</evidence>
<keyword evidence="1" id="KW-1133">Transmembrane helix</keyword>
<keyword evidence="3" id="KW-1185">Reference proteome</keyword>
<organism evidence="2 3">
    <name type="scientific">Paenibacillus lactis</name>
    <dbReference type="NCBI Taxonomy" id="228574"/>
    <lineage>
        <taxon>Bacteria</taxon>
        <taxon>Bacillati</taxon>
        <taxon>Bacillota</taxon>
        <taxon>Bacilli</taxon>
        <taxon>Bacillales</taxon>
        <taxon>Paenibacillaceae</taxon>
        <taxon>Paenibacillus</taxon>
    </lineage>
</organism>
<accession>A0ABS4FB20</accession>
<keyword evidence="1" id="KW-0472">Membrane</keyword>
<evidence type="ECO:0000256" key="1">
    <source>
        <dbReference type="SAM" id="Phobius"/>
    </source>
</evidence>
<sequence>MNYVIKEVETIQEDLSSSPQVLAAGFVYKGAKKNSTELQYATASAVAGILASFIGGPFTGPIMGILVSFGGYYLSIHAPRAYWITKTYTKEERVTDAYATLTIRKDHHYYKYHDHTGFIDTASTIQVCMPYGCGPVEEY</sequence>
<comment type="caution">
    <text evidence="2">The sequence shown here is derived from an EMBL/GenBank/DDBJ whole genome shotgun (WGS) entry which is preliminary data.</text>
</comment>
<evidence type="ECO:0000313" key="3">
    <source>
        <dbReference type="Proteomes" id="UP000706926"/>
    </source>
</evidence>
<dbReference type="EMBL" id="JAGGKI010000005">
    <property type="protein sequence ID" value="MBP1893456.1"/>
    <property type="molecule type" value="Genomic_DNA"/>
</dbReference>
<dbReference type="Proteomes" id="UP000706926">
    <property type="component" value="Unassembled WGS sequence"/>
</dbReference>
<protein>
    <recommendedName>
        <fullName evidence="4">Transmembrane protein</fullName>
    </recommendedName>
</protein>
<feature type="transmembrane region" description="Helical" evidence="1">
    <location>
        <begin position="62"/>
        <end position="83"/>
    </location>
</feature>
<name>A0ABS4FB20_9BACL</name>
<gene>
    <name evidence="2" type="ORF">J2Z18_002558</name>
</gene>
<keyword evidence="1" id="KW-0812">Transmembrane</keyword>